<accession>A0A8J7MU03</accession>
<sequence length="146" mass="15460">MAAPLDGKTYIIELSSTQYSSGYGEYLLPPLAKAMRHSGMTAKNGPGADVVVNVVPESDVGKWVKTTQGKEWLYTLSVTVGISPGETSLPYDGTPVFGVRASLLTPNADREDELACLIGLAARTAVANYRPKGILKVDGRSCARGN</sequence>
<evidence type="ECO:0000313" key="2">
    <source>
        <dbReference type="Proteomes" id="UP000619033"/>
    </source>
</evidence>
<protein>
    <submittedName>
        <fullName evidence="1">Uncharacterized protein</fullName>
    </submittedName>
</protein>
<reference evidence="1" key="1">
    <citation type="submission" date="2021-01" db="EMBL/GenBank/DDBJ databases">
        <title>Genome seq and assembly of Tabrizicola sp. KVB23.</title>
        <authorList>
            <person name="Chhetri G."/>
        </authorList>
    </citation>
    <scope>NUCLEOTIDE SEQUENCE</scope>
    <source>
        <strain evidence="1">KVB23</strain>
    </source>
</reference>
<evidence type="ECO:0000313" key="1">
    <source>
        <dbReference type="EMBL" id="MBL4927394.1"/>
    </source>
</evidence>
<dbReference type="RefSeq" id="WP_202658529.1">
    <property type="nucleotide sequence ID" value="NZ_JAESVP010000002.1"/>
</dbReference>
<name>A0A8J7MU03_9RHOB</name>
<dbReference type="Proteomes" id="UP000619033">
    <property type="component" value="Unassembled WGS sequence"/>
</dbReference>
<gene>
    <name evidence="1" type="ORF">JI744_04670</name>
</gene>
<organism evidence="1 2">
    <name type="scientific">Fuscibacter oryzae</name>
    <dbReference type="NCBI Taxonomy" id="2803939"/>
    <lineage>
        <taxon>Bacteria</taxon>
        <taxon>Pseudomonadati</taxon>
        <taxon>Pseudomonadota</taxon>
        <taxon>Alphaproteobacteria</taxon>
        <taxon>Rhodobacterales</taxon>
        <taxon>Paracoccaceae</taxon>
        <taxon>Fuscibacter</taxon>
    </lineage>
</organism>
<dbReference type="EMBL" id="JAESVP010000002">
    <property type="protein sequence ID" value="MBL4927394.1"/>
    <property type="molecule type" value="Genomic_DNA"/>
</dbReference>
<dbReference type="AlphaFoldDB" id="A0A8J7MU03"/>
<proteinExistence type="predicted"/>
<keyword evidence="2" id="KW-1185">Reference proteome</keyword>
<comment type="caution">
    <text evidence="1">The sequence shown here is derived from an EMBL/GenBank/DDBJ whole genome shotgun (WGS) entry which is preliminary data.</text>
</comment>